<dbReference type="EMBL" id="CAADFD010000017">
    <property type="protein sequence ID" value="VFJ54198.1"/>
    <property type="molecule type" value="Genomic_DNA"/>
</dbReference>
<evidence type="ECO:0000313" key="2">
    <source>
        <dbReference type="EMBL" id="VFJ54198.1"/>
    </source>
</evidence>
<dbReference type="EMBL" id="CAADEW010000007">
    <property type="protein sequence ID" value="VFJ44604.1"/>
    <property type="molecule type" value="Genomic_DNA"/>
</dbReference>
<protein>
    <submittedName>
        <fullName evidence="1">Uncharacterized protein</fullName>
    </submittedName>
</protein>
<name>A0A450RZL0_9GAMM</name>
<gene>
    <name evidence="1" type="ORF">BECKFW1821A_GA0114235_100737</name>
    <name evidence="2" type="ORF">BECKFW1821B_GA0114236_101728</name>
</gene>
<dbReference type="AlphaFoldDB" id="A0A450RZL0"/>
<proteinExistence type="predicted"/>
<evidence type="ECO:0000313" key="1">
    <source>
        <dbReference type="EMBL" id="VFJ44604.1"/>
    </source>
</evidence>
<accession>A0A450RZL0</accession>
<organism evidence="1">
    <name type="scientific">Candidatus Kentrum sp. FW</name>
    <dbReference type="NCBI Taxonomy" id="2126338"/>
    <lineage>
        <taxon>Bacteria</taxon>
        <taxon>Pseudomonadati</taxon>
        <taxon>Pseudomonadota</taxon>
        <taxon>Gammaproteobacteria</taxon>
        <taxon>Candidatus Kentrum</taxon>
    </lineage>
</organism>
<reference evidence="1" key="1">
    <citation type="submission" date="2019-02" db="EMBL/GenBank/DDBJ databases">
        <authorList>
            <person name="Gruber-Vodicka R. H."/>
            <person name="Seah K. B. B."/>
        </authorList>
    </citation>
    <scope>NUCLEOTIDE SEQUENCE</scope>
    <source>
        <strain evidence="2">BECK_BZ106</strain>
        <strain evidence="1">BECK_BZ15</strain>
    </source>
</reference>
<sequence>MKPCSFVASGIYPDSHHPSDPYPHARSSFILKQADIIPVDKTSITFPVGQFVENFVLDQFGKEVIGHWIKDMGQFLSIYVSSSPGERGGTFPFG</sequence>